<dbReference type="Proteomes" id="UP001141552">
    <property type="component" value="Unassembled WGS sequence"/>
</dbReference>
<dbReference type="AlphaFoldDB" id="A0A9Q0JK23"/>
<protein>
    <recommendedName>
        <fullName evidence="10">acireductone dioxygenase (Fe(2+)-requiring)</fullName>
        <ecNumber evidence="10">1.13.11.54</ecNumber>
    </recommendedName>
</protein>
<dbReference type="Pfam" id="PF03079">
    <property type="entry name" value="ARD"/>
    <property type="match status" value="1"/>
</dbReference>
<evidence type="ECO:0000256" key="3">
    <source>
        <dbReference type="ARBA" id="ARBA00022596"/>
    </source>
</evidence>
<evidence type="ECO:0000313" key="11">
    <source>
        <dbReference type="EMBL" id="KAJ4845491.1"/>
    </source>
</evidence>
<keyword evidence="6" id="KW-0223">Dioxygenase</keyword>
<organism evidence="11 12">
    <name type="scientific">Turnera subulata</name>
    <dbReference type="NCBI Taxonomy" id="218843"/>
    <lineage>
        <taxon>Eukaryota</taxon>
        <taxon>Viridiplantae</taxon>
        <taxon>Streptophyta</taxon>
        <taxon>Embryophyta</taxon>
        <taxon>Tracheophyta</taxon>
        <taxon>Spermatophyta</taxon>
        <taxon>Magnoliopsida</taxon>
        <taxon>eudicotyledons</taxon>
        <taxon>Gunneridae</taxon>
        <taxon>Pentapetalae</taxon>
        <taxon>rosids</taxon>
        <taxon>fabids</taxon>
        <taxon>Malpighiales</taxon>
        <taxon>Passifloraceae</taxon>
        <taxon>Turnera</taxon>
    </lineage>
</organism>
<accession>A0A9Q0JK23</accession>
<evidence type="ECO:0000256" key="2">
    <source>
        <dbReference type="ARBA" id="ARBA00001954"/>
    </source>
</evidence>
<dbReference type="InterPro" id="IPR011051">
    <property type="entry name" value="RmlC_Cupin_sf"/>
</dbReference>
<comment type="catalytic activity">
    <reaction evidence="1">
        <text>1,2-dihydroxy-5-(methylsulfanyl)pent-1-en-3-one + O2 = 4-methylsulfanyl-2-oxobutanoate + formate + 2 H(+)</text>
        <dbReference type="Rhea" id="RHEA:24504"/>
        <dbReference type="ChEBI" id="CHEBI:15378"/>
        <dbReference type="ChEBI" id="CHEBI:15379"/>
        <dbReference type="ChEBI" id="CHEBI:15740"/>
        <dbReference type="ChEBI" id="CHEBI:16723"/>
        <dbReference type="ChEBI" id="CHEBI:49252"/>
        <dbReference type="EC" id="1.13.11.54"/>
    </reaction>
</comment>
<evidence type="ECO:0000313" key="12">
    <source>
        <dbReference type="Proteomes" id="UP001141552"/>
    </source>
</evidence>
<dbReference type="InterPro" id="IPR014710">
    <property type="entry name" value="RmlC-like_jellyroll"/>
</dbReference>
<dbReference type="GO" id="GO:0009086">
    <property type="term" value="P:methionine biosynthetic process"/>
    <property type="evidence" value="ECO:0007669"/>
    <property type="project" value="UniProtKB-KW"/>
</dbReference>
<reference evidence="11" key="2">
    <citation type="journal article" date="2023" name="Plants (Basel)">
        <title>Annotation of the Turnera subulata (Passifloraceae) Draft Genome Reveals the S-Locus Evolved after the Divergence of Turneroideae from Passifloroideae in a Stepwise Manner.</title>
        <authorList>
            <person name="Henning P.M."/>
            <person name="Roalson E.H."/>
            <person name="Mir W."/>
            <person name="McCubbin A.G."/>
            <person name="Shore J.S."/>
        </authorList>
    </citation>
    <scope>NUCLEOTIDE SEQUENCE</scope>
    <source>
        <strain evidence="11">F60SS</strain>
    </source>
</reference>
<comment type="caution">
    <text evidence="11">The sequence shown here is derived from an EMBL/GenBank/DDBJ whole genome shotgun (WGS) entry which is preliminary data.</text>
</comment>
<dbReference type="GO" id="GO:0046872">
    <property type="term" value="F:metal ion binding"/>
    <property type="evidence" value="ECO:0007669"/>
    <property type="project" value="UniProtKB-KW"/>
</dbReference>
<dbReference type="PANTHER" id="PTHR23418:SF0">
    <property type="entry name" value="ACIREDUCTONE DIOXYGENASE"/>
    <property type="match status" value="1"/>
</dbReference>
<keyword evidence="4" id="KW-0028">Amino-acid biosynthesis</keyword>
<dbReference type="PANTHER" id="PTHR23418">
    <property type="entry name" value="ACIREDUCTONE DIOXYGENASE"/>
    <property type="match status" value="1"/>
</dbReference>
<keyword evidence="5" id="KW-0479">Metal-binding</keyword>
<keyword evidence="7" id="KW-0560">Oxidoreductase</keyword>
<name>A0A9Q0JK23_9ROSI</name>
<keyword evidence="8" id="KW-0408">Iron</keyword>
<dbReference type="Gene3D" id="2.60.120.10">
    <property type="entry name" value="Jelly Rolls"/>
    <property type="match status" value="1"/>
</dbReference>
<dbReference type="InterPro" id="IPR004313">
    <property type="entry name" value="ARD"/>
</dbReference>
<reference evidence="11" key="1">
    <citation type="submission" date="2022-02" db="EMBL/GenBank/DDBJ databases">
        <authorList>
            <person name="Henning P.M."/>
            <person name="McCubbin A.G."/>
            <person name="Shore J.S."/>
        </authorList>
    </citation>
    <scope>NUCLEOTIDE SEQUENCE</scope>
    <source>
        <strain evidence="11">F60SS</strain>
        <tissue evidence="11">Leaves</tissue>
    </source>
</reference>
<dbReference type="EC" id="1.13.11.54" evidence="10"/>
<evidence type="ECO:0000256" key="9">
    <source>
        <dbReference type="ARBA" id="ARBA00023167"/>
    </source>
</evidence>
<keyword evidence="12" id="KW-1185">Reference proteome</keyword>
<keyword evidence="9" id="KW-0486">Methionine biosynthesis</keyword>
<evidence type="ECO:0000256" key="1">
    <source>
        <dbReference type="ARBA" id="ARBA00000428"/>
    </source>
</evidence>
<dbReference type="EMBL" id="JAKUCV010001654">
    <property type="protein sequence ID" value="KAJ4845491.1"/>
    <property type="molecule type" value="Genomic_DNA"/>
</dbReference>
<dbReference type="SUPFAM" id="SSF51182">
    <property type="entry name" value="RmlC-like cupins"/>
    <property type="match status" value="1"/>
</dbReference>
<evidence type="ECO:0000256" key="5">
    <source>
        <dbReference type="ARBA" id="ARBA00022723"/>
    </source>
</evidence>
<comment type="cofactor">
    <cofactor evidence="2">
        <name>Fe(2+)</name>
        <dbReference type="ChEBI" id="CHEBI:29033"/>
    </cofactor>
</comment>
<evidence type="ECO:0000256" key="4">
    <source>
        <dbReference type="ARBA" id="ARBA00022605"/>
    </source>
</evidence>
<dbReference type="GO" id="GO:0010309">
    <property type="term" value="F:acireductone dioxygenase [iron(II)-requiring] activity"/>
    <property type="evidence" value="ECO:0007669"/>
    <property type="project" value="UniProtKB-EC"/>
</dbReference>
<sequence length="109" mass="12938">MGCQRRSTPKHGSWTIVMRTRGFLITKTPRNLFLWTSLRDFCEVCPVKLPNYEEKIKNLSEEHPHHLLLHGRKDYNDSWIRVWVKKGGMIVLPAGIYHRFTLDTDNYIK</sequence>
<proteinExistence type="predicted"/>
<gene>
    <name evidence="11" type="ORF">Tsubulata_036196</name>
</gene>
<evidence type="ECO:0000256" key="6">
    <source>
        <dbReference type="ARBA" id="ARBA00022964"/>
    </source>
</evidence>
<feature type="non-terminal residue" evidence="11">
    <location>
        <position position="109"/>
    </location>
</feature>
<keyword evidence="3" id="KW-0533">Nickel</keyword>
<evidence type="ECO:0000256" key="10">
    <source>
        <dbReference type="ARBA" id="ARBA00039005"/>
    </source>
</evidence>
<evidence type="ECO:0000256" key="8">
    <source>
        <dbReference type="ARBA" id="ARBA00023004"/>
    </source>
</evidence>
<dbReference type="OrthoDB" id="1867259at2759"/>
<evidence type="ECO:0000256" key="7">
    <source>
        <dbReference type="ARBA" id="ARBA00023002"/>
    </source>
</evidence>